<feature type="compositionally biased region" description="Basic and acidic residues" evidence="1">
    <location>
        <begin position="1"/>
        <end position="31"/>
    </location>
</feature>
<dbReference type="HOGENOM" id="CLU_2083746_0_0_11"/>
<dbReference type="AlphaFoldDB" id="D1A6B3"/>
<proteinExistence type="predicted"/>
<dbReference type="InterPro" id="IPR035439">
    <property type="entry name" value="UPF0145_dom_sf"/>
</dbReference>
<keyword evidence="3" id="KW-1185">Reference proteome</keyword>
<feature type="region of interest" description="Disordered" evidence="1">
    <location>
        <begin position="1"/>
        <end position="33"/>
    </location>
</feature>
<gene>
    <name evidence="2" type="ordered locus">Tcur_4690</name>
</gene>
<dbReference type="KEGG" id="tcu:Tcur_4690"/>
<sequence>MGLMEDRWERRRRERARQEEQQAAQRERSAPEAELETVLLSTLCTAPKPFEQVGIVQSEPCHDAQSALLGLEQAARAAGCDAVLGVGFSSFGGPVQVLFAYGTGVRWLPSAPERNDG</sequence>
<accession>D1A6B3</accession>
<protein>
    <submittedName>
        <fullName evidence="2">Uncharacterized protein</fullName>
    </submittedName>
</protein>
<evidence type="ECO:0000256" key="1">
    <source>
        <dbReference type="SAM" id="MobiDB-lite"/>
    </source>
</evidence>
<dbReference type="STRING" id="471852.Tcur_4690"/>
<evidence type="ECO:0000313" key="2">
    <source>
        <dbReference type="EMBL" id="ACZ00212.1"/>
    </source>
</evidence>
<organism evidence="2 3">
    <name type="scientific">Thermomonospora curvata (strain ATCC 19995 / DSM 43183 / JCM 3096 / KCTC 9072 / NBRC 15933 / NCIMB 10081 / Henssen B9)</name>
    <dbReference type="NCBI Taxonomy" id="471852"/>
    <lineage>
        <taxon>Bacteria</taxon>
        <taxon>Bacillati</taxon>
        <taxon>Actinomycetota</taxon>
        <taxon>Actinomycetes</taxon>
        <taxon>Streptosporangiales</taxon>
        <taxon>Thermomonosporaceae</taxon>
        <taxon>Thermomonospora</taxon>
    </lineage>
</organism>
<evidence type="ECO:0000313" key="3">
    <source>
        <dbReference type="Proteomes" id="UP000001918"/>
    </source>
</evidence>
<reference evidence="2 3" key="1">
    <citation type="journal article" date="2011" name="Stand. Genomic Sci.">
        <title>Complete genome sequence of Thermomonospora curvata type strain (B9).</title>
        <authorList>
            <person name="Chertkov O."/>
            <person name="Sikorski J."/>
            <person name="Nolan M."/>
            <person name="Lapidus A."/>
            <person name="Lucas S."/>
            <person name="Del Rio T.G."/>
            <person name="Tice H."/>
            <person name="Cheng J.F."/>
            <person name="Goodwin L."/>
            <person name="Pitluck S."/>
            <person name="Liolios K."/>
            <person name="Ivanova N."/>
            <person name="Mavromatis K."/>
            <person name="Mikhailova N."/>
            <person name="Ovchinnikova G."/>
            <person name="Pati A."/>
            <person name="Chen A."/>
            <person name="Palaniappan K."/>
            <person name="Djao O.D."/>
            <person name="Land M."/>
            <person name="Hauser L."/>
            <person name="Chang Y.J."/>
            <person name="Jeffries C.D."/>
            <person name="Brettin T."/>
            <person name="Han C."/>
            <person name="Detter J.C."/>
            <person name="Rohde M."/>
            <person name="Goker M."/>
            <person name="Woyke T."/>
            <person name="Bristow J."/>
            <person name="Eisen J.A."/>
            <person name="Markowitz V."/>
            <person name="Hugenholtz P."/>
            <person name="Klenk H.P."/>
            <person name="Kyrpides N.C."/>
        </authorList>
    </citation>
    <scope>NUCLEOTIDE SEQUENCE [LARGE SCALE GENOMIC DNA]</scope>
    <source>
        <strain evidence="3">ATCC 19995 / DSM 43183 / JCM 3096 / KCTC 9072 / NBRC 15933 / NCIMB 10081 / Henssen B9</strain>
    </source>
</reference>
<name>D1A6B3_THECD</name>
<dbReference type="Proteomes" id="UP000001918">
    <property type="component" value="Chromosome"/>
</dbReference>
<dbReference type="SUPFAM" id="SSF117782">
    <property type="entry name" value="YbjQ-like"/>
    <property type="match status" value="1"/>
</dbReference>
<dbReference type="EMBL" id="CP001738">
    <property type="protein sequence ID" value="ACZ00212.1"/>
    <property type="molecule type" value="Genomic_DNA"/>
</dbReference>
<dbReference type="OrthoDB" id="5198063at2"/>
<dbReference type="RefSeq" id="WP_012854993.1">
    <property type="nucleotide sequence ID" value="NC_013510.1"/>
</dbReference>